<evidence type="ECO:0000256" key="4">
    <source>
        <dbReference type="ARBA" id="ARBA00022982"/>
    </source>
</evidence>
<sequence length="282" mass="31547">MASIRSIVQLCSAISFNSYWPGFQNGSIYRGPLKAICLPSLNCYSCPGAIGSCPIGSLQAIMGSISFQFSFYVTGLLLLFGVTLGRFICGWLCPFGFIQELLHRLPVPKLQLPHWSRKIKYFILLGVFLLPLLPTATGIGVPYFCQYLCPAGTLEAAIPLYLSYPPIRSATGALFWWRIFWLGLILLLAAMYYRGFCRTLCPLGAFYSFFNPFSLWRIHYDFGKCNNCGQCSATCPVELKVTENPNHPECIRCLRCTKACPTQALTFQIATESKKEVYNVKA</sequence>
<evidence type="ECO:0000259" key="8">
    <source>
        <dbReference type="PROSITE" id="PS51379"/>
    </source>
</evidence>
<evidence type="ECO:0000256" key="2">
    <source>
        <dbReference type="ARBA" id="ARBA00022485"/>
    </source>
</evidence>
<dbReference type="AlphaFoldDB" id="A0A1M6VVI1"/>
<keyword evidence="2" id="KW-0004">4Fe-4S</keyword>
<keyword evidence="4" id="KW-0249">Electron transport</keyword>
<dbReference type="GO" id="GO:0046872">
    <property type="term" value="F:metal ion binding"/>
    <property type="evidence" value="ECO:0007669"/>
    <property type="project" value="UniProtKB-KW"/>
</dbReference>
<feature type="transmembrane region" description="Helical" evidence="7">
    <location>
        <begin position="119"/>
        <end position="144"/>
    </location>
</feature>
<keyword evidence="7" id="KW-0472">Membrane</keyword>
<evidence type="ECO:0000313" key="10">
    <source>
        <dbReference type="Proteomes" id="UP000183997"/>
    </source>
</evidence>
<dbReference type="InterPro" id="IPR051684">
    <property type="entry name" value="Electron_Trans/Redox"/>
</dbReference>
<dbReference type="GO" id="GO:0051539">
    <property type="term" value="F:4 iron, 4 sulfur cluster binding"/>
    <property type="evidence" value="ECO:0007669"/>
    <property type="project" value="UniProtKB-KW"/>
</dbReference>
<keyword evidence="7" id="KW-0812">Transmembrane</keyword>
<dbReference type="RefSeq" id="WP_072916672.1">
    <property type="nucleotide sequence ID" value="NZ_FRAR01000026.1"/>
</dbReference>
<dbReference type="Proteomes" id="UP000183997">
    <property type="component" value="Unassembled WGS sequence"/>
</dbReference>
<reference evidence="10" key="1">
    <citation type="submission" date="2016-11" db="EMBL/GenBank/DDBJ databases">
        <authorList>
            <person name="Varghese N."/>
            <person name="Submissions S."/>
        </authorList>
    </citation>
    <scope>NUCLEOTIDE SEQUENCE [LARGE SCALE GENOMIC DNA]</scope>
    <source>
        <strain evidence="10">DSM 10349</strain>
    </source>
</reference>
<dbReference type="STRING" id="1121421.SAMN02745123_03371"/>
<feature type="domain" description="4Fe-4S ferredoxin-type" evidence="8">
    <location>
        <begin position="216"/>
        <end position="245"/>
    </location>
</feature>
<keyword evidence="1" id="KW-0813">Transport</keyword>
<proteinExistence type="predicted"/>
<accession>A0A1M6VVI1</accession>
<dbReference type="EMBL" id="FRAR01000026">
    <property type="protein sequence ID" value="SHK85336.1"/>
    <property type="molecule type" value="Genomic_DNA"/>
</dbReference>
<evidence type="ECO:0000256" key="1">
    <source>
        <dbReference type="ARBA" id="ARBA00022448"/>
    </source>
</evidence>
<evidence type="ECO:0000256" key="6">
    <source>
        <dbReference type="ARBA" id="ARBA00023014"/>
    </source>
</evidence>
<dbReference type="OrthoDB" id="9806398at2"/>
<evidence type="ECO:0000313" key="9">
    <source>
        <dbReference type="EMBL" id="SHK85336.1"/>
    </source>
</evidence>
<dbReference type="Pfam" id="PF13237">
    <property type="entry name" value="Fer4_10"/>
    <property type="match status" value="1"/>
</dbReference>
<dbReference type="Pfam" id="PF12801">
    <property type="entry name" value="Fer4_5"/>
    <property type="match status" value="3"/>
</dbReference>
<dbReference type="PANTHER" id="PTHR30176:SF3">
    <property type="entry name" value="FERREDOXIN-TYPE PROTEIN NAPH"/>
    <property type="match status" value="1"/>
</dbReference>
<feature type="transmembrane region" description="Helical" evidence="7">
    <location>
        <begin position="175"/>
        <end position="193"/>
    </location>
</feature>
<evidence type="ECO:0000256" key="7">
    <source>
        <dbReference type="SAM" id="Phobius"/>
    </source>
</evidence>
<dbReference type="InterPro" id="IPR017900">
    <property type="entry name" value="4Fe4S_Fe_S_CS"/>
</dbReference>
<keyword evidence="6" id="KW-0411">Iron-sulfur</keyword>
<protein>
    <submittedName>
        <fullName evidence="9">4Fe-4S binding domain-containing protein</fullName>
    </submittedName>
</protein>
<feature type="domain" description="4Fe-4S ferredoxin-type" evidence="8">
    <location>
        <begin position="246"/>
        <end position="270"/>
    </location>
</feature>
<dbReference type="SUPFAM" id="SSF54862">
    <property type="entry name" value="4Fe-4S ferredoxins"/>
    <property type="match status" value="1"/>
</dbReference>
<keyword evidence="3" id="KW-0479">Metal-binding</keyword>
<evidence type="ECO:0000256" key="3">
    <source>
        <dbReference type="ARBA" id="ARBA00022723"/>
    </source>
</evidence>
<dbReference type="PANTHER" id="PTHR30176">
    <property type="entry name" value="FERREDOXIN-TYPE PROTEIN NAPH"/>
    <property type="match status" value="1"/>
</dbReference>
<name>A0A1M6VVI1_9FIRM</name>
<organism evidence="9 10">
    <name type="scientific">Desulforamulus aeronauticus DSM 10349</name>
    <dbReference type="NCBI Taxonomy" id="1121421"/>
    <lineage>
        <taxon>Bacteria</taxon>
        <taxon>Bacillati</taxon>
        <taxon>Bacillota</taxon>
        <taxon>Clostridia</taxon>
        <taxon>Eubacteriales</taxon>
        <taxon>Peptococcaceae</taxon>
        <taxon>Desulforamulus</taxon>
    </lineage>
</organism>
<dbReference type="GO" id="GO:0005886">
    <property type="term" value="C:plasma membrane"/>
    <property type="evidence" value="ECO:0007669"/>
    <property type="project" value="TreeGrafter"/>
</dbReference>
<dbReference type="PROSITE" id="PS51379">
    <property type="entry name" value="4FE4S_FER_2"/>
    <property type="match status" value="2"/>
</dbReference>
<feature type="transmembrane region" description="Helical" evidence="7">
    <location>
        <begin position="71"/>
        <end position="98"/>
    </location>
</feature>
<keyword evidence="10" id="KW-1185">Reference proteome</keyword>
<dbReference type="Gene3D" id="3.30.70.20">
    <property type="match status" value="1"/>
</dbReference>
<gene>
    <name evidence="9" type="ORF">SAMN02745123_03371</name>
</gene>
<dbReference type="PROSITE" id="PS00198">
    <property type="entry name" value="4FE4S_FER_1"/>
    <property type="match status" value="2"/>
</dbReference>
<evidence type="ECO:0000256" key="5">
    <source>
        <dbReference type="ARBA" id="ARBA00023004"/>
    </source>
</evidence>
<dbReference type="InterPro" id="IPR017896">
    <property type="entry name" value="4Fe4S_Fe-S-bd"/>
</dbReference>
<keyword evidence="7" id="KW-1133">Transmembrane helix</keyword>
<keyword evidence="5" id="KW-0408">Iron</keyword>